<keyword evidence="1" id="KW-0812">Transmembrane</keyword>
<feature type="transmembrane region" description="Helical" evidence="1">
    <location>
        <begin position="29"/>
        <end position="54"/>
    </location>
</feature>
<keyword evidence="1" id="KW-1133">Transmembrane helix</keyword>
<evidence type="ECO:0000256" key="1">
    <source>
        <dbReference type="SAM" id="Phobius"/>
    </source>
</evidence>
<accession>A0A2M3ZPI6</accession>
<name>A0A2M3ZPI6_9DIPT</name>
<dbReference type="AlphaFoldDB" id="A0A2M3ZPI6"/>
<organism evidence="2">
    <name type="scientific">Anopheles braziliensis</name>
    <dbReference type="NCBI Taxonomy" id="58242"/>
    <lineage>
        <taxon>Eukaryota</taxon>
        <taxon>Metazoa</taxon>
        <taxon>Ecdysozoa</taxon>
        <taxon>Arthropoda</taxon>
        <taxon>Hexapoda</taxon>
        <taxon>Insecta</taxon>
        <taxon>Pterygota</taxon>
        <taxon>Neoptera</taxon>
        <taxon>Endopterygota</taxon>
        <taxon>Diptera</taxon>
        <taxon>Nematocera</taxon>
        <taxon>Culicoidea</taxon>
        <taxon>Culicidae</taxon>
        <taxon>Anophelinae</taxon>
        <taxon>Anopheles</taxon>
    </lineage>
</organism>
<reference evidence="2" key="1">
    <citation type="submission" date="2018-01" db="EMBL/GenBank/DDBJ databases">
        <title>An insight into the sialome of Amazonian anophelines.</title>
        <authorList>
            <person name="Ribeiro J.M."/>
            <person name="Scarpassa V."/>
            <person name="Calvo E."/>
        </authorList>
    </citation>
    <scope>NUCLEOTIDE SEQUENCE</scope>
    <source>
        <tissue evidence="2">Salivary glands</tissue>
    </source>
</reference>
<keyword evidence="1" id="KW-0472">Membrane</keyword>
<sequence>MCLWLIWWRFTVADPFPVLLSSAHHFRSLHFSTLFPILSLCLLAVHSLPAFTAYKYQRQKPTNRPQHFNRTHYTAFH</sequence>
<evidence type="ECO:0000313" key="2">
    <source>
        <dbReference type="EMBL" id="MBW30360.1"/>
    </source>
</evidence>
<dbReference type="EMBL" id="GGFM01009609">
    <property type="protein sequence ID" value="MBW30360.1"/>
    <property type="molecule type" value="Transcribed_RNA"/>
</dbReference>
<protein>
    <submittedName>
        <fullName evidence="2">Putative secreted peptide</fullName>
    </submittedName>
</protein>
<proteinExistence type="predicted"/>